<dbReference type="GeneID" id="2844538"/>
<dbReference type="HOGENOM" id="CLU_2285143_0_0_2"/>
<dbReference type="EMBL" id="AE017261">
    <property type="protein sequence ID" value="AAT42664.1"/>
    <property type="molecule type" value="Genomic_DNA"/>
</dbReference>
<protein>
    <recommendedName>
        <fullName evidence="3">DUF262 domain-containing protein</fullName>
    </recommendedName>
</protein>
<proteinExistence type="predicted"/>
<reference evidence="1 2" key="1">
    <citation type="journal article" date="2004" name="Proc. Natl. Acad. Sci. U.S.A.">
        <title>Genome sequence of Picrophilus torridus and its implications for life around pH 0.</title>
        <authorList>
            <person name="Futterer O."/>
            <person name="Angelov A."/>
            <person name="Liesegang H."/>
            <person name="Gottschalk G."/>
            <person name="Schleper C."/>
            <person name="Schepers B."/>
            <person name="Dock C."/>
            <person name="Antranikian G."/>
            <person name="Liebl W."/>
        </authorList>
    </citation>
    <scope>NUCLEOTIDE SEQUENCE [LARGE SCALE GENOMIC DNA]</scope>
    <source>
        <strain evidence="2">ATCC 700027 / DSM 9790 / JCM 10055 / NBRC 100828</strain>
    </source>
</reference>
<evidence type="ECO:0000313" key="1">
    <source>
        <dbReference type="EMBL" id="AAT42664.1"/>
    </source>
</evidence>
<gene>
    <name evidence="1" type="ordered locus">PTO0079</name>
</gene>
<dbReference type="RefSeq" id="WP_011176880.1">
    <property type="nucleotide sequence ID" value="NC_005877.1"/>
</dbReference>
<dbReference type="AlphaFoldDB" id="Q6L2Y7"/>
<dbReference type="KEGG" id="pto:PTO0079"/>
<evidence type="ECO:0008006" key="3">
    <source>
        <dbReference type="Google" id="ProtNLM"/>
    </source>
</evidence>
<dbReference type="InParanoid" id="Q6L2Y7"/>
<sequence length="101" mass="11872">METGEYFIASIILVKNSDGYDVIGRQQRLITLILILSAIYNKYSFRELNKCFYDEDRGYYRIMVAPMADQRNDFQEGFLSKIRNNKEPEDDGNNIFAKNIE</sequence>
<accession>Q6L2Y7</accession>
<evidence type="ECO:0000313" key="2">
    <source>
        <dbReference type="Proteomes" id="UP000000438"/>
    </source>
</evidence>
<organism evidence="1 2">
    <name type="scientific">Picrophilus torridus (strain ATCC 700027 / DSM 9790 / JCM 10055 / NBRC 100828 / KAW 2/3)</name>
    <dbReference type="NCBI Taxonomy" id="1122961"/>
    <lineage>
        <taxon>Archaea</taxon>
        <taxon>Methanobacteriati</taxon>
        <taxon>Thermoplasmatota</taxon>
        <taxon>Thermoplasmata</taxon>
        <taxon>Thermoplasmatales</taxon>
        <taxon>Picrophilaceae</taxon>
        <taxon>Picrophilus</taxon>
    </lineage>
</organism>
<dbReference type="PaxDb" id="263820-PTO0079"/>
<name>Q6L2Y7_PICTO</name>
<dbReference type="Proteomes" id="UP000000438">
    <property type="component" value="Chromosome"/>
</dbReference>